<proteinExistence type="predicted"/>
<dbReference type="EMBL" id="JAKTTI010000002">
    <property type="protein sequence ID" value="MCH1624225.1"/>
    <property type="molecule type" value="Genomic_DNA"/>
</dbReference>
<organism evidence="1 2">
    <name type="scientific">Fredinandcohnia quinoae</name>
    <dbReference type="NCBI Taxonomy" id="2918902"/>
    <lineage>
        <taxon>Bacteria</taxon>
        <taxon>Bacillati</taxon>
        <taxon>Bacillota</taxon>
        <taxon>Bacilli</taxon>
        <taxon>Bacillales</taxon>
        <taxon>Bacillaceae</taxon>
        <taxon>Fredinandcohnia</taxon>
    </lineage>
</organism>
<sequence>MEKVVLEQKVDEKLFEIQEKFLHSYANKSENITDEQWLTKELKEELLIAEEEAGKMSSEIFNVILMHQSNYSSMMNSLSEGISKEKWFSDKLTEAGKTLPLNNFGEYLSSIDEAILEANTEMFNTIITKQGTVNQNPNLDGFIAEQYKANTFNLDAVLKDRNVKGEVLKPKPGETYGKNSLDGQIKDFDLKNHLGETGKIARRYQEKFGETAEITKRYFEKGSYQGQRKGVPLDQVEDIPGSEGFWSYKDVKGKGLEKIEAKRLQNEVQKGNIDAVKADWNYYQVKDLSIQLGQKAAFSGVQAAAISAGFDVAVKMYQGKEIKSKEVIAIALNSGADVGVKAALTGAVKVASERGLIAVVPKGTPIGAITTMVYVGVENAKLLGKVASGELSLREGLQKMEETTVSTTFGLISSAIGAAEGALIGAAALAWIPVIGPGVGAFIGGIVGGTVSYLAGSKVGEAVYSAHKKIQNFAKETAKGIVNSGAKVVKSVYSGVKSAVSSISRGIKSIFK</sequence>
<evidence type="ECO:0000313" key="1">
    <source>
        <dbReference type="EMBL" id="MCH1624225.1"/>
    </source>
</evidence>
<protein>
    <recommendedName>
        <fullName evidence="3">LXG domain-containing protein</fullName>
    </recommendedName>
</protein>
<evidence type="ECO:0000313" key="2">
    <source>
        <dbReference type="Proteomes" id="UP001431131"/>
    </source>
</evidence>
<dbReference type="RefSeq" id="WP_240252474.1">
    <property type="nucleotide sequence ID" value="NZ_JAKTTI010000002.1"/>
</dbReference>
<reference evidence="1" key="1">
    <citation type="submission" date="2022-02" db="EMBL/GenBank/DDBJ databases">
        <title>Fredinandcohnia quinoae sp. nov. isolated from Chenopodium quinoa seeds.</title>
        <authorList>
            <person name="Saati-Santamaria Z."/>
            <person name="Flores-Felix J.D."/>
            <person name="Igual J.M."/>
            <person name="Velazquez E."/>
            <person name="Garcia-Fraile P."/>
            <person name="Martinez-Molina E."/>
        </authorList>
    </citation>
    <scope>NUCLEOTIDE SEQUENCE</scope>
    <source>
        <strain evidence="1">SECRCQ15</strain>
    </source>
</reference>
<dbReference type="AlphaFoldDB" id="A0AAW5DUC3"/>
<evidence type="ECO:0008006" key="3">
    <source>
        <dbReference type="Google" id="ProtNLM"/>
    </source>
</evidence>
<keyword evidence="2" id="KW-1185">Reference proteome</keyword>
<dbReference type="Proteomes" id="UP001431131">
    <property type="component" value="Unassembled WGS sequence"/>
</dbReference>
<gene>
    <name evidence="1" type="ORF">MJG50_02700</name>
</gene>
<accession>A0AAW5DUC3</accession>
<name>A0AAW5DUC3_9BACI</name>
<comment type="caution">
    <text evidence="1">The sequence shown here is derived from an EMBL/GenBank/DDBJ whole genome shotgun (WGS) entry which is preliminary data.</text>
</comment>